<evidence type="ECO:0000313" key="1">
    <source>
        <dbReference type="EMBL" id="SHG39765.1"/>
    </source>
</evidence>
<dbReference type="Pfam" id="PF10652">
    <property type="entry name" value="DUF2480"/>
    <property type="match status" value="1"/>
</dbReference>
<dbReference type="EMBL" id="FQWF01000005">
    <property type="protein sequence ID" value="SHG39765.1"/>
    <property type="molecule type" value="Genomic_DNA"/>
</dbReference>
<gene>
    <name evidence="1" type="ORF">SAMN05444372_105186</name>
</gene>
<protein>
    <recommendedName>
        <fullName evidence="3">DUF2480 family protein</fullName>
    </recommendedName>
</protein>
<dbReference type="InterPro" id="IPR018914">
    <property type="entry name" value="DUF2480"/>
</dbReference>
<reference evidence="2" key="1">
    <citation type="submission" date="2016-11" db="EMBL/GenBank/DDBJ databases">
        <authorList>
            <person name="Varghese N."/>
            <person name="Submissions S."/>
        </authorList>
    </citation>
    <scope>NUCLEOTIDE SEQUENCE [LARGE SCALE GENOMIC DNA]</scope>
    <source>
        <strain evidence="2">DSM 17659</strain>
    </source>
</reference>
<dbReference type="AlphaFoldDB" id="A0A1M5JH85"/>
<evidence type="ECO:0000313" key="2">
    <source>
        <dbReference type="Proteomes" id="UP000184020"/>
    </source>
</evidence>
<dbReference type="Proteomes" id="UP000184020">
    <property type="component" value="Unassembled WGS sequence"/>
</dbReference>
<keyword evidence="2" id="KW-1185">Reference proteome</keyword>
<accession>A0A1M5JH85</accession>
<organism evidence="1 2">
    <name type="scientific">Flavobacterium micromati</name>
    <dbReference type="NCBI Taxonomy" id="229205"/>
    <lineage>
        <taxon>Bacteria</taxon>
        <taxon>Pseudomonadati</taxon>
        <taxon>Bacteroidota</taxon>
        <taxon>Flavobacteriia</taxon>
        <taxon>Flavobacteriales</taxon>
        <taxon>Flavobacteriaceae</taxon>
        <taxon>Flavobacterium</taxon>
    </lineage>
</organism>
<dbReference type="STRING" id="229205.SAMN05444372_105186"/>
<proteinExistence type="predicted"/>
<name>A0A1M5JH85_9FLAO</name>
<sequence length="188" mass="21244">MMNKKDSNSAVSSTLASDGVGIINKVALSGIITIDLETYYSPGERVVFDIKEQLFQGLILKEKDFREFVKNEDWSKYTDKYVALICSADAVVPSWAYMLLVIHLEPFVKRVVFGDLETLETILYNEILNKLNLDEYKDARIVIKGCGHLPVPTAAYVEITRLLRPVAKSIMYGEACSMVPLYKQPKQI</sequence>
<evidence type="ECO:0008006" key="3">
    <source>
        <dbReference type="Google" id="ProtNLM"/>
    </source>
</evidence>